<dbReference type="SUPFAM" id="SSF52402">
    <property type="entry name" value="Adenine nucleotide alpha hydrolases-like"/>
    <property type="match status" value="2"/>
</dbReference>
<dbReference type="RefSeq" id="WP_068023542.1">
    <property type="nucleotide sequence ID" value="NZ_QQAZ01000005.1"/>
</dbReference>
<comment type="caution">
    <text evidence="5">The sequence shown here is derived from an EMBL/GenBank/DDBJ whole genome shotgun (WGS) entry which is preliminary data.</text>
</comment>
<evidence type="ECO:0000313" key="6">
    <source>
        <dbReference type="Proteomes" id="UP000255355"/>
    </source>
</evidence>
<accession>A0A370H9Y7</accession>
<dbReference type="PANTHER" id="PTHR46268">
    <property type="entry name" value="STRESS RESPONSE PROTEIN NHAX"/>
    <property type="match status" value="1"/>
</dbReference>
<dbReference type="EMBL" id="QQAZ01000005">
    <property type="protein sequence ID" value="RDI51141.1"/>
    <property type="molecule type" value="Genomic_DNA"/>
</dbReference>
<dbReference type="InterPro" id="IPR006015">
    <property type="entry name" value="Universal_stress_UspA"/>
</dbReference>
<keyword evidence="2" id="KW-0547">Nucleotide-binding</keyword>
<dbReference type="InterPro" id="IPR006016">
    <property type="entry name" value="UspA"/>
</dbReference>
<dbReference type="GO" id="GO:0005524">
    <property type="term" value="F:ATP binding"/>
    <property type="evidence" value="ECO:0007669"/>
    <property type="project" value="UniProtKB-KW"/>
</dbReference>
<evidence type="ECO:0000313" key="5">
    <source>
        <dbReference type="EMBL" id="RDI51141.1"/>
    </source>
</evidence>
<gene>
    <name evidence="5" type="ORF">DFR68_105619</name>
</gene>
<dbReference type="Proteomes" id="UP000255355">
    <property type="component" value="Unassembled WGS sequence"/>
</dbReference>
<dbReference type="STRING" id="1210089.GCA_001613165_04779"/>
<dbReference type="Pfam" id="PF00582">
    <property type="entry name" value="Usp"/>
    <property type="match status" value="2"/>
</dbReference>
<protein>
    <submittedName>
        <fullName evidence="5">Nucleotide-binding universal stress UspA family protein</fullName>
    </submittedName>
</protein>
<reference evidence="5 6" key="1">
    <citation type="submission" date="2018-07" db="EMBL/GenBank/DDBJ databases">
        <title>Genomic Encyclopedia of Type Strains, Phase IV (KMG-IV): sequencing the most valuable type-strain genomes for metagenomic binning, comparative biology and taxonomic classification.</title>
        <authorList>
            <person name="Goeker M."/>
        </authorList>
    </citation>
    <scope>NUCLEOTIDE SEQUENCE [LARGE SCALE GENOMIC DNA]</scope>
    <source>
        <strain evidence="5 6">DSM 44952</strain>
    </source>
</reference>
<evidence type="ECO:0000259" key="4">
    <source>
        <dbReference type="Pfam" id="PF00582"/>
    </source>
</evidence>
<keyword evidence="3" id="KW-0067">ATP-binding</keyword>
<dbReference type="PRINTS" id="PR01438">
    <property type="entry name" value="UNVRSLSTRESS"/>
</dbReference>
<dbReference type="Gene3D" id="3.40.50.620">
    <property type="entry name" value="HUPs"/>
    <property type="match status" value="2"/>
</dbReference>
<feature type="domain" description="UspA" evidence="4">
    <location>
        <begin position="14"/>
        <end position="153"/>
    </location>
</feature>
<name>A0A370H9Y7_9NOCA</name>
<feature type="domain" description="UspA" evidence="4">
    <location>
        <begin position="165"/>
        <end position="296"/>
    </location>
</feature>
<organism evidence="5 6">
    <name type="scientific">Nocardia mexicana</name>
    <dbReference type="NCBI Taxonomy" id="279262"/>
    <lineage>
        <taxon>Bacteria</taxon>
        <taxon>Bacillati</taxon>
        <taxon>Actinomycetota</taxon>
        <taxon>Actinomycetes</taxon>
        <taxon>Mycobacteriales</taxon>
        <taxon>Nocardiaceae</taxon>
        <taxon>Nocardia</taxon>
    </lineage>
</organism>
<evidence type="ECO:0000256" key="1">
    <source>
        <dbReference type="ARBA" id="ARBA00008791"/>
    </source>
</evidence>
<keyword evidence="6" id="KW-1185">Reference proteome</keyword>
<evidence type="ECO:0000256" key="3">
    <source>
        <dbReference type="ARBA" id="ARBA00022840"/>
    </source>
</evidence>
<proteinExistence type="inferred from homology"/>
<comment type="similarity">
    <text evidence="1">Belongs to the universal stress protein A family.</text>
</comment>
<dbReference type="AlphaFoldDB" id="A0A370H9Y7"/>
<dbReference type="OrthoDB" id="3174546at2"/>
<sequence length="302" mass="31921">MTEQTASRARELEKPIIAAVDGSAVSYHAAAWAAVDAALHGCRLHLVTSAALQTGYGPAPLVTDKDVELLRRDGERVLTEAKRIARNAASGDTAEISTEVVFDPVIPHLITTSREARMLVLGSRGLGSLRRGLLGSVSSALIRHAHCPVAIVHSTSATDTVSIGKPVLVGVDGTRNSEPAVAFAFEEASRRKVGLVALHAWSDMTGPVVVTEGWERDAEEVVLADSLVGWSERYPDVSVRRILVHDRPVRALLGAAEDAQLVVVGSHGRGGFAGMLLGSTSAALVQSVECPIVVVRERATEV</sequence>
<dbReference type="InterPro" id="IPR014729">
    <property type="entry name" value="Rossmann-like_a/b/a_fold"/>
</dbReference>
<dbReference type="PANTHER" id="PTHR46268:SF27">
    <property type="entry name" value="UNIVERSAL STRESS PROTEIN RV2623"/>
    <property type="match status" value="1"/>
</dbReference>
<evidence type="ECO:0000256" key="2">
    <source>
        <dbReference type="ARBA" id="ARBA00022741"/>
    </source>
</evidence>